<dbReference type="Pfam" id="PF13692">
    <property type="entry name" value="Glyco_trans_1_4"/>
    <property type="match status" value="1"/>
</dbReference>
<dbReference type="Proteomes" id="UP000192783">
    <property type="component" value="Unassembled WGS sequence"/>
</dbReference>
<dbReference type="InterPro" id="IPR050194">
    <property type="entry name" value="Glycosyltransferase_grp1"/>
</dbReference>
<dbReference type="RefSeq" id="WP_084057035.1">
    <property type="nucleotide sequence ID" value="NZ_FWXF01000005.1"/>
</dbReference>
<organism evidence="1 2">
    <name type="scientific">Desulfacinum hydrothermale DSM 13146</name>
    <dbReference type="NCBI Taxonomy" id="1121390"/>
    <lineage>
        <taxon>Bacteria</taxon>
        <taxon>Pseudomonadati</taxon>
        <taxon>Thermodesulfobacteriota</taxon>
        <taxon>Syntrophobacteria</taxon>
        <taxon>Syntrophobacterales</taxon>
        <taxon>Syntrophobacteraceae</taxon>
        <taxon>Desulfacinum</taxon>
    </lineage>
</organism>
<evidence type="ECO:0000313" key="1">
    <source>
        <dbReference type="EMBL" id="SMC21732.1"/>
    </source>
</evidence>
<dbReference type="Gene3D" id="3.40.50.2000">
    <property type="entry name" value="Glycogen Phosphorylase B"/>
    <property type="match status" value="2"/>
</dbReference>
<dbReference type="EMBL" id="FWXF01000005">
    <property type="protein sequence ID" value="SMC21732.1"/>
    <property type="molecule type" value="Genomic_DNA"/>
</dbReference>
<dbReference type="AlphaFoldDB" id="A0A1W1XCZ4"/>
<evidence type="ECO:0000313" key="2">
    <source>
        <dbReference type="Proteomes" id="UP000192783"/>
    </source>
</evidence>
<name>A0A1W1XCZ4_9BACT</name>
<gene>
    <name evidence="1" type="ORF">SAMN02746041_01273</name>
</gene>
<protein>
    <submittedName>
        <fullName evidence="1">Glycosyltransferase involved in cell wall bisynthesis</fullName>
    </submittedName>
</protein>
<dbReference type="STRING" id="1121390.SAMN02746041_01273"/>
<sequence length="383" mass="43535">MKIAFYCPNKPLDHPEPSGDQTIARGIVQALNGLGHDCREAAVFRARWFWKRPGGWARAAAALVKALRLGRAWRPHLWLTYHTYYKSPDVIGPWVSRHLGIPYVLFQPMYSTKRRRDPKTRLGFYLNRTALLCCRHAITNNRNDVAALVRILPARAVSVIPPGIFPEAFPRDERAGRSLRRHLKLGDQEPVLITVARFRPGVKWESLRFLLEALAREPLKDMYFRLLLVGDGPLEDRVRAAASRYLPSRVIFTGRVARTDLYRYLSAADLFAFPGIEESLGMVYLEAQACGLPVVALRQGGVDQVVEDTRTGLLVPDPDPHVFAQAVGRLLADRDLRIRMGRHAQRFVHTRRNLHRNYRHLSRLLEAVAARSFERPGPSDAPP</sequence>
<keyword evidence="1" id="KW-0808">Transferase</keyword>
<dbReference type="PANTHER" id="PTHR45947">
    <property type="entry name" value="SULFOQUINOVOSYL TRANSFERASE SQD2"/>
    <property type="match status" value="1"/>
</dbReference>
<dbReference type="PANTHER" id="PTHR45947:SF3">
    <property type="entry name" value="SULFOQUINOVOSYL TRANSFERASE SQD2"/>
    <property type="match status" value="1"/>
</dbReference>
<dbReference type="SUPFAM" id="SSF53756">
    <property type="entry name" value="UDP-Glycosyltransferase/glycogen phosphorylase"/>
    <property type="match status" value="1"/>
</dbReference>
<keyword evidence="2" id="KW-1185">Reference proteome</keyword>
<dbReference type="CDD" id="cd03801">
    <property type="entry name" value="GT4_PimA-like"/>
    <property type="match status" value="1"/>
</dbReference>
<dbReference type="GO" id="GO:0016757">
    <property type="term" value="F:glycosyltransferase activity"/>
    <property type="evidence" value="ECO:0007669"/>
    <property type="project" value="TreeGrafter"/>
</dbReference>
<accession>A0A1W1XCZ4</accession>
<reference evidence="1 2" key="1">
    <citation type="submission" date="2017-04" db="EMBL/GenBank/DDBJ databases">
        <authorList>
            <person name="Afonso C.L."/>
            <person name="Miller P.J."/>
            <person name="Scott M.A."/>
            <person name="Spackman E."/>
            <person name="Goraichik I."/>
            <person name="Dimitrov K.M."/>
            <person name="Suarez D.L."/>
            <person name="Swayne D.E."/>
        </authorList>
    </citation>
    <scope>NUCLEOTIDE SEQUENCE [LARGE SCALE GENOMIC DNA]</scope>
    <source>
        <strain evidence="1 2">DSM 13146</strain>
    </source>
</reference>
<dbReference type="OrthoDB" id="5443996at2"/>
<proteinExistence type="predicted"/>